<dbReference type="Proteomes" id="UP000325395">
    <property type="component" value="Unassembled WGS sequence"/>
</dbReference>
<dbReference type="EMBL" id="ML735709">
    <property type="protein sequence ID" value="KAE8420361.1"/>
    <property type="molecule type" value="Genomic_DNA"/>
</dbReference>
<gene>
    <name evidence="1" type="ORF">BDV36DRAFT_111046</name>
</gene>
<dbReference type="InterPro" id="IPR021858">
    <property type="entry name" value="Fun_TF"/>
</dbReference>
<accession>A0ABQ6WXB4</accession>
<proteinExistence type="predicted"/>
<protein>
    <submittedName>
        <fullName evidence="1">Uncharacterized protein</fullName>
    </submittedName>
</protein>
<evidence type="ECO:0000313" key="2">
    <source>
        <dbReference type="Proteomes" id="UP000325395"/>
    </source>
</evidence>
<reference evidence="1 2" key="1">
    <citation type="submission" date="2019-04" db="EMBL/GenBank/DDBJ databases">
        <authorList>
            <consortium name="DOE Joint Genome Institute"/>
            <person name="Mondo S."/>
            <person name="Kjaerbolling I."/>
            <person name="Vesth T."/>
            <person name="Frisvad J.C."/>
            <person name="Nybo J.L."/>
            <person name="Theobald S."/>
            <person name="Kildgaard S."/>
            <person name="Isbrandt T."/>
            <person name="Kuo A."/>
            <person name="Sato A."/>
            <person name="Lyhne E.K."/>
            <person name="Kogle M.E."/>
            <person name="Wiebenga A."/>
            <person name="Kun R.S."/>
            <person name="Lubbers R.J."/>
            <person name="Makela M.R."/>
            <person name="Barry K."/>
            <person name="Chovatia M."/>
            <person name="Clum A."/>
            <person name="Daum C."/>
            <person name="Haridas S."/>
            <person name="He G."/>
            <person name="LaButti K."/>
            <person name="Lipzen A."/>
            <person name="Riley R."/>
            <person name="Salamov A."/>
            <person name="Simmons B.A."/>
            <person name="Magnuson J.K."/>
            <person name="Henrissat B."/>
            <person name="Mortensen U.H."/>
            <person name="Larsen T.O."/>
            <person name="Devries R.P."/>
            <person name="Grigoriev I.V."/>
            <person name="Machida M."/>
            <person name="Baker S.E."/>
            <person name="Andersen M.R."/>
            <person name="Cantor M.N."/>
            <person name="Hua S.X."/>
        </authorList>
    </citation>
    <scope>NUCLEOTIDE SEQUENCE [LARGE SCALE GENOMIC DNA]</scope>
    <source>
        <strain evidence="1 2">CBS 117616</strain>
    </source>
</reference>
<dbReference type="Pfam" id="PF11951">
    <property type="entry name" value="Fungal_trans_2"/>
    <property type="match status" value="1"/>
</dbReference>
<keyword evidence="2" id="KW-1185">Reference proteome</keyword>
<organism evidence="1 2">
    <name type="scientific">Aspergillus pseudocaelatus</name>
    <dbReference type="NCBI Taxonomy" id="1825620"/>
    <lineage>
        <taxon>Eukaryota</taxon>
        <taxon>Fungi</taxon>
        <taxon>Dikarya</taxon>
        <taxon>Ascomycota</taxon>
        <taxon>Pezizomycotina</taxon>
        <taxon>Eurotiomycetes</taxon>
        <taxon>Eurotiomycetidae</taxon>
        <taxon>Eurotiales</taxon>
        <taxon>Aspergillaceae</taxon>
        <taxon>Aspergillus</taxon>
        <taxon>Aspergillus subgen. Circumdati</taxon>
    </lineage>
</organism>
<sequence>MIPRIASFAEKPAISSPRHLDPDIIAEFHSLEQQVLLWVVPAPWGGQGPPKGPDANEIAAAIFQQMGLLITLRCALNGPGLPSQPIRDQIWCCVSEARRLLKTISPSSYAWGTLLWSLFHIGSCIIVREEQKDYIATFMAMENKLPVCTSLVSVLSKLWDAIRQDGGYYGPYGIRKFLAREGIKPSL</sequence>
<evidence type="ECO:0000313" key="1">
    <source>
        <dbReference type="EMBL" id="KAE8420361.1"/>
    </source>
</evidence>
<name>A0ABQ6WXB4_9EURO</name>